<evidence type="ECO:0000256" key="9">
    <source>
        <dbReference type="PIRSR" id="PIRSR606225-1"/>
    </source>
</evidence>
<protein>
    <recommendedName>
        <fullName evidence="7 8">Dephospho-CoA kinase</fullName>
        <ecNumber evidence="7 8">2.7.1.24</ecNumber>
    </recommendedName>
    <alternativeName>
        <fullName evidence="7">Dephosphocoenzyme A kinase</fullName>
    </alternativeName>
</protein>
<evidence type="ECO:0000256" key="6">
    <source>
        <dbReference type="ARBA" id="ARBA00023235"/>
    </source>
</evidence>
<evidence type="ECO:0000259" key="11">
    <source>
        <dbReference type="Pfam" id="PF00849"/>
    </source>
</evidence>
<comment type="pathway">
    <text evidence="7">Cofactor biosynthesis; coenzyme A biosynthesis; CoA from (R)-pantothenate: step 5/5.</text>
</comment>
<comment type="function">
    <text evidence="7">Catalyzes the phosphorylation of the 3'-hydroxyl group of dephosphocoenzyme A to form coenzyme A.</text>
</comment>
<dbReference type="Gene3D" id="3.30.2350.10">
    <property type="entry name" value="Pseudouridine synthase"/>
    <property type="match status" value="1"/>
</dbReference>
<evidence type="ECO:0000256" key="1">
    <source>
        <dbReference type="ARBA" id="ARBA00009018"/>
    </source>
</evidence>
<dbReference type="GO" id="GO:0000455">
    <property type="term" value="P:enzyme-directed rRNA pseudouridine synthesis"/>
    <property type="evidence" value="ECO:0007669"/>
    <property type="project" value="TreeGrafter"/>
</dbReference>
<dbReference type="EC" id="2.7.1.24" evidence="7 8"/>
<dbReference type="Gene3D" id="3.40.50.300">
    <property type="entry name" value="P-loop containing nucleotide triphosphate hydrolases"/>
    <property type="match status" value="1"/>
</dbReference>
<comment type="similarity">
    <text evidence="2">Belongs to the pseudouridine synthase RluA family.</text>
</comment>
<dbReference type="NCBIfam" id="TIGR00005">
    <property type="entry name" value="rluA_subfam"/>
    <property type="match status" value="1"/>
</dbReference>
<dbReference type="CDD" id="cd02022">
    <property type="entry name" value="DPCK"/>
    <property type="match status" value="1"/>
</dbReference>
<feature type="active site" evidence="9">
    <location>
        <position position="179"/>
    </location>
</feature>
<keyword evidence="6" id="KW-0413">Isomerase</keyword>
<dbReference type="NCBIfam" id="TIGR00152">
    <property type="entry name" value="dephospho-CoA kinase"/>
    <property type="match status" value="1"/>
</dbReference>
<dbReference type="UniPathway" id="UPA00241">
    <property type="reaction ID" value="UER00356"/>
</dbReference>
<dbReference type="InterPro" id="IPR050188">
    <property type="entry name" value="RluA_PseudoU_synthase"/>
</dbReference>
<keyword evidence="7" id="KW-0963">Cytoplasm</keyword>
<comment type="subcellular location">
    <subcellularLocation>
        <location evidence="7">Cytoplasm</location>
    </subcellularLocation>
</comment>
<dbReference type="Pfam" id="PF01121">
    <property type="entry name" value="CoaE"/>
    <property type="match status" value="1"/>
</dbReference>
<dbReference type="OrthoDB" id="128480at2"/>
<feature type="binding site" evidence="7">
    <location>
        <begin position="356"/>
        <end position="361"/>
    </location>
    <ligand>
        <name>ATP</name>
        <dbReference type="ChEBI" id="CHEBI:30616"/>
    </ligand>
</feature>
<keyword evidence="7" id="KW-0808">Transferase</keyword>
<dbReference type="InterPro" id="IPR006225">
    <property type="entry name" value="PsdUridine_synth_RluC/D"/>
</dbReference>
<feature type="domain" description="Pseudouridine synthase RsuA/RluA-like" evidence="11">
    <location>
        <begin position="132"/>
        <end position="284"/>
    </location>
</feature>
<evidence type="ECO:0000256" key="5">
    <source>
        <dbReference type="ARBA" id="ARBA00022993"/>
    </source>
</evidence>
<dbReference type="InterPro" id="IPR001977">
    <property type="entry name" value="Depp_CoAkinase"/>
</dbReference>
<dbReference type="InterPro" id="IPR006224">
    <property type="entry name" value="PsdUridine_synth_RluA-like_CS"/>
</dbReference>
<gene>
    <name evidence="7" type="primary">coaE</name>
    <name evidence="12" type="ORF">AXF15_12015</name>
</gene>
<dbReference type="SUPFAM" id="SSF55120">
    <property type="entry name" value="Pseudouridine synthase"/>
    <property type="match status" value="1"/>
</dbReference>
<evidence type="ECO:0000256" key="3">
    <source>
        <dbReference type="ARBA" id="ARBA00022741"/>
    </source>
</evidence>
<dbReference type="GO" id="GO:0140098">
    <property type="term" value="F:catalytic activity, acting on RNA"/>
    <property type="evidence" value="ECO:0007669"/>
    <property type="project" value="UniProtKB-ARBA"/>
</dbReference>
<dbReference type="PROSITE" id="PS01129">
    <property type="entry name" value="PSI_RLU"/>
    <property type="match status" value="1"/>
</dbReference>
<dbReference type="HAMAP" id="MF_00376">
    <property type="entry name" value="Dephospho_CoA_kinase"/>
    <property type="match status" value="1"/>
</dbReference>
<dbReference type="PANTHER" id="PTHR21600:SF44">
    <property type="entry name" value="RIBOSOMAL LARGE SUBUNIT PSEUDOURIDINE SYNTHASE D"/>
    <property type="match status" value="1"/>
</dbReference>
<comment type="catalytic activity">
    <reaction evidence="7">
        <text>3'-dephospho-CoA + ATP = ADP + CoA + H(+)</text>
        <dbReference type="Rhea" id="RHEA:18245"/>
        <dbReference type="ChEBI" id="CHEBI:15378"/>
        <dbReference type="ChEBI" id="CHEBI:30616"/>
        <dbReference type="ChEBI" id="CHEBI:57287"/>
        <dbReference type="ChEBI" id="CHEBI:57328"/>
        <dbReference type="ChEBI" id="CHEBI:456216"/>
        <dbReference type="EC" id="2.7.1.24"/>
    </reaction>
</comment>
<keyword evidence="3 7" id="KW-0547">Nucleotide-binding</keyword>
<dbReference type="GO" id="GO:0003723">
    <property type="term" value="F:RNA binding"/>
    <property type="evidence" value="ECO:0007669"/>
    <property type="project" value="UniProtKB-KW"/>
</dbReference>
<keyword evidence="4 7" id="KW-0067">ATP-binding</keyword>
<keyword evidence="13" id="KW-1185">Reference proteome</keyword>
<evidence type="ECO:0000256" key="2">
    <source>
        <dbReference type="ARBA" id="ARBA00010876"/>
    </source>
</evidence>
<dbReference type="PANTHER" id="PTHR21600">
    <property type="entry name" value="MITOCHONDRIAL RNA PSEUDOURIDINE SYNTHASE"/>
    <property type="match status" value="1"/>
</dbReference>
<dbReference type="PROSITE" id="PS51219">
    <property type="entry name" value="DPCK"/>
    <property type="match status" value="1"/>
</dbReference>
<keyword evidence="7" id="KW-0418">Kinase</keyword>
<dbReference type="GO" id="GO:0005524">
    <property type="term" value="F:ATP binding"/>
    <property type="evidence" value="ECO:0007669"/>
    <property type="project" value="UniProtKB-UniRule"/>
</dbReference>
<dbReference type="InterPro" id="IPR027417">
    <property type="entry name" value="P-loop_NTPase"/>
</dbReference>
<dbReference type="InterPro" id="IPR006145">
    <property type="entry name" value="PsdUridine_synth_RsuA/RluA"/>
</dbReference>
<dbReference type="PROSITE" id="PS50889">
    <property type="entry name" value="S4"/>
    <property type="match status" value="1"/>
</dbReference>
<evidence type="ECO:0000256" key="8">
    <source>
        <dbReference type="NCBIfam" id="TIGR00152"/>
    </source>
</evidence>
<dbReference type="GO" id="GO:0004140">
    <property type="term" value="F:dephospho-CoA kinase activity"/>
    <property type="evidence" value="ECO:0007669"/>
    <property type="project" value="UniProtKB-UniRule"/>
</dbReference>
<dbReference type="AlphaFoldDB" id="A0A109W6I4"/>
<dbReference type="GO" id="GO:0009982">
    <property type="term" value="F:pseudouridine synthase activity"/>
    <property type="evidence" value="ECO:0007669"/>
    <property type="project" value="InterPro"/>
</dbReference>
<dbReference type="SUPFAM" id="SSF52540">
    <property type="entry name" value="P-loop containing nucleoside triphosphate hydrolases"/>
    <property type="match status" value="1"/>
</dbReference>
<dbReference type="GO" id="GO:0005737">
    <property type="term" value="C:cytoplasm"/>
    <property type="evidence" value="ECO:0007669"/>
    <property type="project" value="UniProtKB-SubCell"/>
</dbReference>
<dbReference type="InterPro" id="IPR020103">
    <property type="entry name" value="PsdUridine_synth_cat_dom_sf"/>
</dbReference>
<reference evidence="13" key="1">
    <citation type="submission" date="2016-02" db="EMBL/GenBank/DDBJ databases">
        <authorList>
            <person name="Holder M.E."/>
            <person name="Ajami N.J."/>
            <person name="Petrosino J.F."/>
        </authorList>
    </citation>
    <scope>NUCLEOTIDE SEQUENCE [LARGE SCALE GENOMIC DNA]</scope>
    <source>
        <strain evidence="13">DSM 12838</strain>
    </source>
</reference>
<dbReference type="InterPro" id="IPR036986">
    <property type="entry name" value="S4_RNA-bd_sf"/>
</dbReference>
<dbReference type="STRING" id="888061.AXF15_12015"/>
<sequence length="573" mass="62549">MSRKNSGRPGRRTGYRLPQTFTARIMPSDHPGGRAASGYIMREWTEKADFSDGGRRLDVFWQGCLDEEGVPRARIQDWIRQGRAAIDGRVCVKPGTRLVPGQTLELSAEEPEGTITPDEGALAVLHADGCLAVIDKPAGLTVHPAPSVRETTLVHLAAHRFPALLDQGGERPGIVHRLDKDTSGLIVLALHDASRRTLTRMFGDRDVYKEYLALVAGVPAPGGIVSAPVGRHPVIKTRMAVTAGGRPAETRFRRLWTATDRSASLVRVRILTGRTHQIRVHMAHIGHPLLGDRLYAEKSVAGRAPRQMLHAWQLRLAHPESREKLSFFVPPPADFMAVLERLCRDRTCVGLTGAAGGGKSAVGRFAAELGVPVFCADRAVADSYAPGGAGSAIIAHHLGGGFLDPDGGVDKAALLAAMCASDSLRREVERLVHPLVRESLAAFMAAPGPDLRLAEIPLLCEAGLAESVDLTAAVFRPDEARHAHLHERGWDAERIGMMESWQWPQEKKLRMAHLVLDNSGSLEDLRRRTKSLLRAAEDISRGRARRRMDCLTALFEHPDTMDESELTHVSPAR</sequence>
<dbReference type="CDD" id="cd02869">
    <property type="entry name" value="PseudoU_synth_RluA_like"/>
    <property type="match status" value="1"/>
</dbReference>
<keyword evidence="10" id="KW-0694">RNA-binding</keyword>
<evidence type="ECO:0000313" key="12">
    <source>
        <dbReference type="EMBL" id="AMD93751.1"/>
    </source>
</evidence>
<accession>A0A109W6I4</accession>
<keyword evidence="5 7" id="KW-0173">Coenzyme A biosynthesis</keyword>
<evidence type="ECO:0000313" key="13">
    <source>
        <dbReference type="Proteomes" id="UP000063964"/>
    </source>
</evidence>
<dbReference type="KEGG" id="doa:AXF15_12015"/>
<dbReference type="EMBL" id="CP014230">
    <property type="protein sequence ID" value="AMD93751.1"/>
    <property type="molecule type" value="Genomic_DNA"/>
</dbReference>
<name>A0A109W6I4_9BACT</name>
<proteinExistence type="inferred from homology"/>
<dbReference type="SUPFAM" id="SSF55174">
    <property type="entry name" value="Alpha-L RNA-binding motif"/>
    <property type="match status" value="1"/>
</dbReference>
<dbReference type="GO" id="GO:0015937">
    <property type="term" value="P:coenzyme A biosynthetic process"/>
    <property type="evidence" value="ECO:0007669"/>
    <property type="project" value="UniProtKB-UniRule"/>
</dbReference>
<dbReference type="Proteomes" id="UP000063964">
    <property type="component" value="Chromosome"/>
</dbReference>
<evidence type="ECO:0000256" key="7">
    <source>
        <dbReference type="HAMAP-Rule" id="MF_00376"/>
    </source>
</evidence>
<evidence type="ECO:0000256" key="10">
    <source>
        <dbReference type="PROSITE-ProRule" id="PRU00182"/>
    </source>
</evidence>
<comment type="similarity">
    <text evidence="1 7">Belongs to the CoaE family.</text>
</comment>
<organism evidence="12 13">
    <name type="scientific">Desulfomicrobium orale DSM 12838</name>
    <dbReference type="NCBI Taxonomy" id="888061"/>
    <lineage>
        <taxon>Bacteria</taxon>
        <taxon>Pseudomonadati</taxon>
        <taxon>Thermodesulfobacteriota</taxon>
        <taxon>Desulfovibrionia</taxon>
        <taxon>Desulfovibrionales</taxon>
        <taxon>Desulfomicrobiaceae</taxon>
        <taxon>Desulfomicrobium</taxon>
    </lineage>
</organism>
<dbReference type="Gene3D" id="3.10.290.10">
    <property type="entry name" value="RNA-binding S4 domain"/>
    <property type="match status" value="1"/>
</dbReference>
<evidence type="ECO:0000256" key="4">
    <source>
        <dbReference type="ARBA" id="ARBA00022840"/>
    </source>
</evidence>
<dbReference type="CDD" id="cd00165">
    <property type="entry name" value="S4"/>
    <property type="match status" value="1"/>
</dbReference>
<dbReference type="Pfam" id="PF00849">
    <property type="entry name" value="PseudoU_synth_2"/>
    <property type="match status" value="1"/>
</dbReference>